<dbReference type="Proteomes" id="UP000003327">
    <property type="component" value="Unassembled WGS sequence"/>
</dbReference>
<accession>C9MKH2</accession>
<dbReference type="HOGENOM" id="CLU_2827655_0_0_10"/>
<protein>
    <submittedName>
        <fullName evidence="2">Uncharacterized protein</fullName>
    </submittedName>
</protein>
<feature type="region of interest" description="Disordered" evidence="1">
    <location>
        <begin position="19"/>
        <end position="41"/>
    </location>
</feature>
<evidence type="ECO:0000313" key="2">
    <source>
        <dbReference type="EMBL" id="EEX20032.1"/>
    </source>
</evidence>
<evidence type="ECO:0000256" key="1">
    <source>
        <dbReference type="SAM" id="MobiDB-lite"/>
    </source>
</evidence>
<gene>
    <name evidence="2" type="ORF">HMPREF0973_00092</name>
</gene>
<keyword evidence="3" id="KW-1185">Reference proteome</keyword>
<dbReference type="AlphaFoldDB" id="C9MKH2"/>
<dbReference type="EMBL" id="ACVA01000003">
    <property type="protein sequence ID" value="EEX20032.1"/>
    <property type="molecule type" value="Genomic_DNA"/>
</dbReference>
<dbReference type="STRING" id="649761.HMPREF0973_00092"/>
<organism evidence="2 3">
    <name type="scientific">Prevotella veroralis F0319</name>
    <dbReference type="NCBI Taxonomy" id="649761"/>
    <lineage>
        <taxon>Bacteria</taxon>
        <taxon>Pseudomonadati</taxon>
        <taxon>Bacteroidota</taxon>
        <taxon>Bacteroidia</taxon>
        <taxon>Bacteroidales</taxon>
        <taxon>Prevotellaceae</taxon>
        <taxon>Prevotella</taxon>
    </lineage>
</organism>
<comment type="caution">
    <text evidence="2">The sequence shown here is derived from an EMBL/GenBank/DDBJ whole genome shotgun (WGS) entry which is preliminary data.</text>
</comment>
<name>C9MKH2_9BACT</name>
<sequence>MLFYRLIISIVIYRWGRSHAASPKGKEEASPPTPLRMERGVNTTISKQRGRFLDVKKRPLCLQKHN</sequence>
<proteinExistence type="predicted"/>
<evidence type="ECO:0000313" key="3">
    <source>
        <dbReference type="Proteomes" id="UP000003327"/>
    </source>
</evidence>
<reference evidence="2 3" key="1">
    <citation type="submission" date="2009-09" db="EMBL/GenBank/DDBJ databases">
        <authorList>
            <person name="Weinstock G."/>
            <person name="Sodergren E."/>
            <person name="Clifton S."/>
            <person name="Fulton L."/>
            <person name="Fulton B."/>
            <person name="Courtney L."/>
            <person name="Fronick C."/>
            <person name="Harrison M."/>
            <person name="Strong C."/>
            <person name="Farmer C."/>
            <person name="Delahaunty K."/>
            <person name="Markovic C."/>
            <person name="Hall O."/>
            <person name="Minx P."/>
            <person name="Tomlinson C."/>
            <person name="Mitreva M."/>
            <person name="Nelson J."/>
            <person name="Hou S."/>
            <person name="Wollam A."/>
            <person name="Pepin K.H."/>
            <person name="Johnson M."/>
            <person name="Bhonagiri V."/>
            <person name="Nash W.E."/>
            <person name="Warren W."/>
            <person name="Chinwalla A."/>
            <person name="Mardis E.R."/>
            <person name="Wilson R.K."/>
        </authorList>
    </citation>
    <scope>NUCLEOTIDE SEQUENCE [LARGE SCALE GENOMIC DNA]</scope>
    <source>
        <strain evidence="2 3">F0319</strain>
    </source>
</reference>